<gene>
    <name evidence="3" type="ordered locus">Cphy_0500</name>
</gene>
<evidence type="ECO:0000259" key="2">
    <source>
        <dbReference type="Pfam" id="PF04892"/>
    </source>
</evidence>
<evidence type="ECO:0000313" key="4">
    <source>
        <dbReference type="Proteomes" id="UP000000370"/>
    </source>
</evidence>
<dbReference type="PIRSF" id="PIRSF019083">
    <property type="entry name" value="UCP019083_VanZ"/>
    <property type="match status" value="1"/>
</dbReference>
<dbReference type="NCBIfam" id="NF037970">
    <property type="entry name" value="vanZ_1"/>
    <property type="match status" value="1"/>
</dbReference>
<dbReference type="OrthoDB" id="291892at2"/>
<dbReference type="InterPro" id="IPR016747">
    <property type="entry name" value="Phosphotransbutyrylase"/>
</dbReference>
<dbReference type="HOGENOM" id="CLU_096028_0_3_9"/>
<dbReference type="InterPro" id="IPR006976">
    <property type="entry name" value="VanZ-like"/>
</dbReference>
<dbReference type="STRING" id="357809.Cphy_0500"/>
<protein>
    <submittedName>
        <fullName evidence="3">VanZ family protein</fullName>
    </submittedName>
</protein>
<dbReference type="EMBL" id="CP000885">
    <property type="protein sequence ID" value="ABX40887.1"/>
    <property type="molecule type" value="Genomic_DNA"/>
</dbReference>
<keyword evidence="1" id="KW-1133">Transmembrane helix</keyword>
<dbReference type="Proteomes" id="UP000000370">
    <property type="component" value="Chromosome"/>
</dbReference>
<feature type="transmembrane region" description="Helical" evidence="1">
    <location>
        <begin position="15"/>
        <end position="33"/>
    </location>
</feature>
<proteinExistence type="predicted"/>
<sequence precursor="true">MKLLMNENTSKKQRLMAAVPMLLMMVLIFLFSAKTATESDGTSLPIAKGLLNTYQSLFGKMGKDSYDVSLRVANVLTRKAAHVTEYGILSILVSYYIWVRGHRGKQFFFLTILISVGYAITDEIHQLFVPGRAGRITDVLIDSSGCIMGALFFLLIYHLIKNRSLKKQLSRQLIK</sequence>
<feature type="transmembrane region" description="Helical" evidence="1">
    <location>
        <begin position="140"/>
        <end position="160"/>
    </location>
</feature>
<dbReference type="Pfam" id="PF04892">
    <property type="entry name" value="VanZ"/>
    <property type="match status" value="1"/>
</dbReference>
<dbReference type="RefSeq" id="WP_012198531.1">
    <property type="nucleotide sequence ID" value="NC_010001.1"/>
</dbReference>
<dbReference type="AlphaFoldDB" id="A9KI53"/>
<evidence type="ECO:0000256" key="1">
    <source>
        <dbReference type="SAM" id="Phobius"/>
    </source>
</evidence>
<dbReference type="KEGG" id="cpy:Cphy_0500"/>
<organism evidence="3 4">
    <name type="scientific">Lachnoclostridium phytofermentans (strain ATCC 700394 / DSM 18823 / ISDg)</name>
    <name type="common">Clostridium phytofermentans</name>
    <dbReference type="NCBI Taxonomy" id="357809"/>
    <lineage>
        <taxon>Bacteria</taxon>
        <taxon>Bacillati</taxon>
        <taxon>Bacillota</taxon>
        <taxon>Clostridia</taxon>
        <taxon>Lachnospirales</taxon>
        <taxon>Lachnospiraceae</taxon>
    </lineage>
</organism>
<keyword evidence="4" id="KW-1185">Reference proteome</keyword>
<accession>A9KI53</accession>
<feature type="domain" description="VanZ-like" evidence="2">
    <location>
        <begin position="20"/>
        <end position="156"/>
    </location>
</feature>
<feature type="transmembrane region" description="Helical" evidence="1">
    <location>
        <begin position="107"/>
        <end position="128"/>
    </location>
</feature>
<evidence type="ECO:0000313" key="3">
    <source>
        <dbReference type="EMBL" id="ABX40887.1"/>
    </source>
</evidence>
<dbReference type="eggNOG" id="COG5652">
    <property type="taxonomic scope" value="Bacteria"/>
</dbReference>
<keyword evidence="1" id="KW-0812">Transmembrane</keyword>
<keyword evidence="1" id="KW-0472">Membrane</keyword>
<name>A9KI53_LACP7</name>
<reference evidence="4" key="1">
    <citation type="submission" date="2007-11" db="EMBL/GenBank/DDBJ databases">
        <title>Complete genome sequence of Clostridium phytofermentans ISDg.</title>
        <authorList>
            <person name="Leschine S.B."/>
            <person name="Warnick T.A."/>
            <person name="Blanchard J.L."/>
            <person name="Schnell D.J."/>
            <person name="Petit E.L."/>
            <person name="LaTouf W.G."/>
            <person name="Copeland A."/>
            <person name="Lucas S."/>
            <person name="Lapidus A."/>
            <person name="Barry K."/>
            <person name="Glavina del Rio T."/>
            <person name="Dalin E."/>
            <person name="Tice H."/>
            <person name="Pitluck S."/>
            <person name="Kiss H."/>
            <person name="Brettin T."/>
            <person name="Bruce D."/>
            <person name="Detter J.C."/>
            <person name="Han C."/>
            <person name="Kuske C."/>
            <person name="Schmutz J."/>
            <person name="Larimer F."/>
            <person name="Land M."/>
            <person name="Hauser L."/>
            <person name="Kyrpides N."/>
            <person name="Kim E.A."/>
            <person name="Richardson P."/>
        </authorList>
    </citation>
    <scope>NUCLEOTIDE SEQUENCE [LARGE SCALE GENOMIC DNA]</scope>
    <source>
        <strain evidence="4">ATCC 700394 / DSM 18823 / ISDg</strain>
    </source>
</reference>